<feature type="transmembrane region" description="Helical" evidence="12">
    <location>
        <begin position="516"/>
        <end position="534"/>
    </location>
</feature>
<evidence type="ECO:0000256" key="7">
    <source>
        <dbReference type="ARBA" id="ARBA00022989"/>
    </source>
</evidence>
<evidence type="ECO:0000256" key="3">
    <source>
        <dbReference type="ARBA" id="ARBA00022475"/>
    </source>
</evidence>
<protein>
    <submittedName>
        <fullName evidence="15">Uncharacterized protein</fullName>
    </submittedName>
</protein>
<dbReference type="Proteomes" id="UP001652660">
    <property type="component" value="Chromosome 1e"/>
</dbReference>
<gene>
    <name evidence="15" type="primary">LOC113707489</name>
</gene>
<keyword evidence="6" id="KW-0677">Repeat</keyword>
<dbReference type="PANTHER" id="PTHR27004:SF428">
    <property type="entry name" value="OS01G0160600 PROTEIN"/>
    <property type="match status" value="1"/>
</dbReference>
<feature type="transmembrane region" description="Helical" evidence="12">
    <location>
        <begin position="896"/>
        <end position="915"/>
    </location>
</feature>
<comment type="subcellular location">
    <subcellularLocation>
        <location evidence="1">Cell membrane</location>
        <topology evidence="1">Single-pass type I membrane protein</topology>
    </subcellularLocation>
</comment>
<dbReference type="AlphaFoldDB" id="A0A6P6U669"/>
<feature type="transmembrane region" description="Helical" evidence="12">
    <location>
        <begin position="384"/>
        <end position="403"/>
    </location>
</feature>
<keyword evidence="8 12" id="KW-0472">Membrane</keyword>
<dbReference type="Gene3D" id="3.80.10.10">
    <property type="entry name" value="Ribonuclease Inhibitor"/>
    <property type="match status" value="2"/>
</dbReference>
<keyword evidence="9" id="KW-0675">Receptor</keyword>
<sequence length="961" mass="107795">MDRSLCLCLLICLFLQCPFSYSWKSLTFLDLGSNLLEGPLPASLCKLEKLQYLLLSHNKLTGTIPHCFGNISRQLTVLDLRRNGFHGMIPTTFPERNQLRNLGLYGNKLEGPLPRSLINCKSLEVLDVGENSITGRFPDWLETLPELRVLILKSNKFHGPIGASSNKSSFQKLRILDLSYNQFTGYLPKEMIENFPAMKRNDSETQNQYMGDGSYYLDSVTVIMKGLEYEIKRVLTVFTTIDLSGNQFEGNIPKSIGDLNSLVVFNLSHNNFNGLIPQTLGDLSELESLDLSYNQLVGRIPPELCNLHFLEALNLSENHLVGPIPSGGHFNTFPNSSFTGNPGLCDFPLKDCGEVDGPQPSPWRVSHHGDLLDLTSGFTWKSVVLGYCFGMILGVAIGFLMFSTRTPRLFVAMVEDVCKRSKRPRRVLYVPLAQGLSKRSKRPQMTCKDIYSEGVMAELEKSKLEFLQALIIVKRIAIPKHLLRHMHDFAQDVESLIEWVCHQLPISGKKKMDRSLCLCLLICLFLQCPFSYSWKSLTFLDLGSNLLEGPLPASLCKLEKLQYLLLSDNKLTGTIPHCFGNISTQLTVLDLRRNGFHGMIPTTFPEGNQLRNLGLNGNQLEGPLPRSLINCKSLEVLDVGHNHITGPFPDWLGTLPELRVLILKSNRLQGPIGNSSNKSSFQKLKILDISYNQFTGYVPAKMLENFQAMKKNDSETTQRQYMGDGTYYLDSVTVIMKGLEYEVKRILTVFTTIDLSRNQFEGNIPKSIGGLDSLRLLNFSHNNFNGLIPTSLGDVSALESLDLSFNQLEGRIPPELKRLNFLSDLNVSKNHLEGLIPQGGQFYTFPNSSYTGNPGLCGFPLNDCGEDKGPQSSPMRVSHPTDLLDLTSGFTWKPVLLGYCFGMILGAAVGFLMFSTRTPRLFVAMVEDACKRLKRPRRDLYVPMAQDTSKRSKRPRKEALR</sequence>
<evidence type="ECO:0000256" key="13">
    <source>
        <dbReference type="SAM" id="SignalP"/>
    </source>
</evidence>
<evidence type="ECO:0000256" key="2">
    <source>
        <dbReference type="ARBA" id="ARBA00009592"/>
    </source>
</evidence>
<dbReference type="GO" id="GO:0005886">
    <property type="term" value="C:plasma membrane"/>
    <property type="evidence" value="ECO:0007669"/>
    <property type="project" value="UniProtKB-SubCell"/>
</dbReference>
<keyword evidence="5 12" id="KW-0812">Transmembrane</keyword>
<dbReference type="GeneID" id="113707489"/>
<dbReference type="InterPro" id="IPR003591">
    <property type="entry name" value="Leu-rich_rpt_typical-subtyp"/>
</dbReference>
<reference evidence="14" key="1">
    <citation type="journal article" date="2025" name="Foods">
        <title>Unveiling the Microbial Signatures of Arabica Coffee Cherries: Insights into Ripeness Specific Diversity, Functional Traits, and Implications for Quality and Safety.</title>
        <authorList>
            <consortium name="RefSeq"/>
            <person name="Tenea G.N."/>
            <person name="Cifuentes V."/>
            <person name="Reyes P."/>
            <person name="Cevallos-Vallejos M."/>
        </authorList>
    </citation>
    <scope>NUCLEOTIDE SEQUENCE [LARGE SCALE GENOMIC DNA]</scope>
</reference>
<keyword evidence="7 12" id="KW-1133">Transmembrane helix</keyword>
<dbReference type="SMART" id="SM00369">
    <property type="entry name" value="LRR_TYP"/>
    <property type="match status" value="9"/>
</dbReference>
<feature type="chain" id="PRO_5046135572" evidence="13">
    <location>
        <begin position="23"/>
        <end position="961"/>
    </location>
</feature>
<dbReference type="InterPro" id="IPR032675">
    <property type="entry name" value="LRR_dom_sf"/>
</dbReference>
<dbReference type="SMART" id="SM00365">
    <property type="entry name" value="LRR_SD22"/>
    <property type="match status" value="6"/>
</dbReference>
<dbReference type="Pfam" id="PF00560">
    <property type="entry name" value="LRR_1"/>
    <property type="match status" value="5"/>
</dbReference>
<evidence type="ECO:0000313" key="14">
    <source>
        <dbReference type="Proteomes" id="UP001652660"/>
    </source>
</evidence>
<dbReference type="PANTHER" id="PTHR27004">
    <property type="entry name" value="RECEPTOR-LIKE PROTEIN 12 ISOFORM X1"/>
    <property type="match status" value="1"/>
</dbReference>
<evidence type="ECO:0000256" key="5">
    <source>
        <dbReference type="ARBA" id="ARBA00022692"/>
    </source>
</evidence>
<name>A0A6P6U669_COFAR</name>
<keyword evidence="4" id="KW-0433">Leucine-rich repeat</keyword>
<feature type="region of interest" description="Disordered" evidence="11">
    <location>
        <begin position="942"/>
        <end position="961"/>
    </location>
</feature>
<evidence type="ECO:0000256" key="6">
    <source>
        <dbReference type="ARBA" id="ARBA00022737"/>
    </source>
</evidence>
<dbReference type="PRINTS" id="PR00019">
    <property type="entry name" value="LEURICHRPT"/>
</dbReference>
<evidence type="ECO:0000256" key="1">
    <source>
        <dbReference type="ARBA" id="ARBA00004251"/>
    </source>
</evidence>
<feature type="signal peptide" evidence="13">
    <location>
        <begin position="1"/>
        <end position="22"/>
    </location>
</feature>
<evidence type="ECO:0000256" key="10">
    <source>
        <dbReference type="ARBA" id="ARBA00023180"/>
    </source>
</evidence>
<accession>A0A6P6U669</accession>
<comment type="similarity">
    <text evidence="2">Belongs to the RLP family.</text>
</comment>
<feature type="compositionally biased region" description="Basic residues" evidence="11">
    <location>
        <begin position="951"/>
        <end position="961"/>
    </location>
</feature>
<evidence type="ECO:0000256" key="4">
    <source>
        <dbReference type="ARBA" id="ARBA00022614"/>
    </source>
</evidence>
<keyword evidence="14" id="KW-1185">Reference proteome</keyword>
<dbReference type="Pfam" id="PF13855">
    <property type="entry name" value="LRR_8"/>
    <property type="match status" value="4"/>
</dbReference>
<evidence type="ECO:0000256" key="11">
    <source>
        <dbReference type="SAM" id="MobiDB-lite"/>
    </source>
</evidence>
<evidence type="ECO:0000313" key="15">
    <source>
        <dbReference type="RefSeq" id="XP_027085651.2"/>
    </source>
</evidence>
<evidence type="ECO:0000256" key="12">
    <source>
        <dbReference type="SAM" id="Phobius"/>
    </source>
</evidence>
<organism evidence="14 15">
    <name type="scientific">Coffea arabica</name>
    <name type="common">Arabian coffee</name>
    <dbReference type="NCBI Taxonomy" id="13443"/>
    <lineage>
        <taxon>Eukaryota</taxon>
        <taxon>Viridiplantae</taxon>
        <taxon>Streptophyta</taxon>
        <taxon>Embryophyta</taxon>
        <taxon>Tracheophyta</taxon>
        <taxon>Spermatophyta</taxon>
        <taxon>Magnoliopsida</taxon>
        <taxon>eudicotyledons</taxon>
        <taxon>Gunneridae</taxon>
        <taxon>Pentapetalae</taxon>
        <taxon>asterids</taxon>
        <taxon>lamiids</taxon>
        <taxon>Gentianales</taxon>
        <taxon>Rubiaceae</taxon>
        <taxon>Ixoroideae</taxon>
        <taxon>Gardenieae complex</taxon>
        <taxon>Bertiereae - Coffeeae clade</taxon>
        <taxon>Coffeeae</taxon>
        <taxon>Coffea</taxon>
    </lineage>
</organism>
<evidence type="ECO:0000256" key="9">
    <source>
        <dbReference type="ARBA" id="ARBA00023170"/>
    </source>
</evidence>
<proteinExistence type="inferred from homology"/>
<keyword evidence="13" id="KW-0732">Signal</keyword>
<dbReference type="OrthoDB" id="442066at2759"/>
<reference evidence="15" key="2">
    <citation type="submission" date="2025-08" db="UniProtKB">
        <authorList>
            <consortium name="RefSeq"/>
        </authorList>
    </citation>
    <scope>IDENTIFICATION</scope>
    <source>
        <tissue evidence="15">Leaves</tissue>
    </source>
</reference>
<keyword evidence="10" id="KW-0325">Glycoprotein</keyword>
<evidence type="ECO:0000256" key="8">
    <source>
        <dbReference type="ARBA" id="ARBA00023136"/>
    </source>
</evidence>
<dbReference type="InterPro" id="IPR001611">
    <property type="entry name" value="Leu-rich_rpt"/>
</dbReference>
<keyword evidence="3" id="KW-1003">Cell membrane</keyword>
<dbReference type="RefSeq" id="XP_027085651.2">
    <property type="nucleotide sequence ID" value="XM_027229850.2"/>
</dbReference>
<dbReference type="SUPFAM" id="SSF52058">
    <property type="entry name" value="L domain-like"/>
    <property type="match status" value="2"/>
</dbReference>